<comment type="caution">
    <text evidence="2">The sequence shown here is derived from an EMBL/GenBank/DDBJ whole genome shotgun (WGS) entry which is preliminary data.</text>
</comment>
<dbReference type="AlphaFoldDB" id="A0A2C5YUL7"/>
<protein>
    <submittedName>
        <fullName evidence="2">Uncharacterized protein</fullName>
    </submittedName>
</protein>
<evidence type="ECO:0000256" key="1">
    <source>
        <dbReference type="SAM" id="MobiDB-lite"/>
    </source>
</evidence>
<evidence type="ECO:0000313" key="3">
    <source>
        <dbReference type="Proteomes" id="UP000226431"/>
    </source>
</evidence>
<keyword evidence="3" id="KW-1185">Reference proteome</keyword>
<evidence type="ECO:0000313" key="2">
    <source>
        <dbReference type="EMBL" id="PHH71220.1"/>
    </source>
</evidence>
<feature type="region of interest" description="Disordered" evidence="1">
    <location>
        <begin position="22"/>
        <end position="48"/>
    </location>
</feature>
<dbReference type="Proteomes" id="UP000226431">
    <property type="component" value="Unassembled WGS sequence"/>
</dbReference>
<proteinExistence type="predicted"/>
<dbReference type="EMBL" id="NJES01000537">
    <property type="protein sequence ID" value="PHH71220.1"/>
    <property type="molecule type" value="Genomic_DNA"/>
</dbReference>
<accession>A0A2C5YUL7</accession>
<organism evidence="2 3">
    <name type="scientific">Ophiocordyceps camponoti-rufipedis</name>
    <dbReference type="NCBI Taxonomy" id="2004952"/>
    <lineage>
        <taxon>Eukaryota</taxon>
        <taxon>Fungi</taxon>
        <taxon>Dikarya</taxon>
        <taxon>Ascomycota</taxon>
        <taxon>Pezizomycotina</taxon>
        <taxon>Sordariomycetes</taxon>
        <taxon>Hypocreomycetidae</taxon>
        <taxon>Hypocreales</taxon>
        <taxon>Ophiocordycipitaceae</taxon>
        <taxon>Ophiocordyceps</taxon>
    </lineage>
</organism>
<sequence length="207" mass="23140">MGFLQKVLNLFTGCATGSRKKAEPLDWAAKSESGPSLELGRSPNHQSHSDSQLLTAHLCADRFDMVNHAWEALLVVYVPDVRKFMRNGFPWEEATVESDHIKGVPNPEIHERRGRNYKREITLRGAKKTGKGRWTAFVTVFSPNKSMLLALSVCDVLTANNVAEVTAVDQNDNKLYDSETDGIQRGAKVFPGKRIEMKGRPSRTTGW</sequence>
<reference evidence="2 3" key="1">
    <citation type="submission" date="2017-06" db="EMBL/GenBank/DDBJ databases">
        <title>Ant-infecting Ophiocordyceps genomes reveal a high diversity of potential behavioral manipulation genes and a possible major role for enterotoxins.</title>
        <authorList>
            <person name="De Bekker C."/>
            <person name="Evans H.C."/>
            <person name="Brachmann A."/>
            <person name="Hughes D.P."/>
        </authorList>
    </citation>
    <scope>NUCLEOTIDE SEQUENCE [LARGE SCALE GENOMIC DNA]</scope>
    <source>
        <strain evidence="2 3">Map16</strain>
    </source>
</reference>
<gene>
    <name evidence="2" type="ORF">CDD80_5430</name>
</gene>
<name>A0A2C5YUL7_9HYPO</name>